<dbReference type="InterPro" id="IPR023210">
    <property type="entry name" value="NADP_OxRdtase_dom"/>
</dbReference>
<dbReference type="InterPro" id="IPR050523">
    <property type="entry name" value="AKR_Detox_Biosynth"/>
</dbReference>
<evidence type="ECO:0000313" key="3">
    <source>
        <dbReference type="Proteomes" id="UP000294558"/>
    </source>
</evidence>
<protein>
    <submittedName>
        <fullName evidence="2">Putative oxidoreductase</fullName>
    </submittedName>
</protein>
<keyword evidence="3" id="KW-1185">Reference proteome</keyword>
<dbReference type="Pfam" id="PF00248">
    <property type="entry name" value="Aldo_ket_red"/>
    <property type="match status" value="1"/>
</dbReference>
<dbReference type="AlphaFoldDB" id="A0A4R7HVH5"/>
<accession>A0A4R7HVH5</accession>
<organism evidence="2 3">
    <name type="scientific">Ilumatobacter fluminis</name>
    <dbReference type="NCBI Taxonomy" id="467091"/>
    <lineage>
        <taxon>Bacteria</taxon>
        <taxon>Bacillati</taxon>
        <taxon>Actinomycetota</taxon>
        <taxon>Acidimicrobiia</taxon>
        <taxon>Acidimicrobiales</taxon>
        <taxon>Ilumatobacteraceae</taxon>
        <taxon>Ilumatobacter</taxon>
    </lineage>
</organism>
<dbReference type="Proteomes" id="UP000294558">
    <property type="component" value="Unassembled WGS sequence"/>
</dbReference>
<gene>
    <name evidence="2" type="ORF">BDK89_0511</name>
</gene>
<dbReference type="PANTHER" id="PTHR43364">
    <property type="entry name" value="NADH-SPECIFIC METHYLGLYOXAL REDUCTASE-RELATED"/>
    <property type="match status" value="1"/>
</dbReference>
<dbReference type="RefSeq" id="WP_133867452.1">
    <property type="nucleotide sequence ID" value="NZ_SOAU01000001.1"/>
</dbReference>
<dbReference type="InterPro" id="IPR020471">
    <property type="entry name" value="AKR"/>
</dbReference>
<dbReference type="GO" id="GO:0005829">
    <property type="term" value="C:cytosol"/>
    <property type="evidence" value="ECO:0007669"/>
    <property type="project" value="TreeGrafter"/>
</dbReference>
<dbReference type="InterPro" id="IPR036812">
    <property type="entry name" value="NAD(P)_OxRdtase_dom_sf"/>
</dbReference>
<comment type="caution">
    <text evidence="2">The sequence shown here is derived from an EMBL/GenBank/DDBJ whole genome shotgun (WGS) entry which is preliminary data.</text>
</comment>
<proteinExistence type="predicted"/>
<feature type="domain" description="NADP-dependent oxidoreductase" evidence="1">
    <location>
        <begin position="20"/>
        <end position="292"/>
    </location>
</feature>
<reference evidence="2 3" key="1">
    <citation type="submission" date="2019-03" db="EMBL/GenBank/DDBJ databases">
        <title>Sequencing the genomes of 1000 actinobacteria strains.</title>
        <authorList>
            <person name="Klenk H.-P."/>
        </authorList>
    </citation>
    <scope>NUCLEOTIDE SEQUENCE [LARGE SCALE GENOMIC DNA]</scope>
    <source>
        <strain evidence="2 3">DSM 18936</strain>
    </source>
</reference>
<dbReference type="OrthoDB" id="9768793at2"/>
<dbReference type="InterPro" id="IPR018170">
    <property type="entry name" value="Aldo/ket_reductase_CS"/>
</dbReference>
<dbReference type="GO" id="GO:0016491">
    <property type="term" value="F:oxidoreductase activity"/>
    <property type="evidence" value="ECO:0007669"/>
    <property type="project" value="InterPro"/>
</dbReference>
<dbReference type="PANTHER" id="PTHR43364:SF1">
    <property type="entry name" value="OXIDOREDUCTASE YDHF"/>
    <property type="match status" value="1"/>
</dbReference>
<evidence type="ECO:0000259" key="1">
    <source>
        <dbReference type="Pfam" id="PF00248"/>
    </source>
</evidence>
<dbReference type="PRINTS" id="PR00069">
    <property type="entry name" value="ALDKETRDTASE"/>
</dbReference>
<dbReference type="PROSITE" id="PS00062">
    <property type="entry name" value="ALDOKETO_REDUCTASE_2"/>
    <property type="match status" value="1"/>
</dbReference>
<dbReference type="EMBL" id="SOAU01000001">
    <property type="protein sequence ID" value="TDT14952.1"/>
    <property type="molecule type" value="Genomic_DNA"/>
</dbReference>
<dbReference type="Gene3D" id="3.20.20.100">
    <property type="entry name" value="NADP-dependent oxidoreductase domain"/>
    <property type="match status" value="1"/>
</dbReference>
<dbReference type="SUPFAM" id="SSF51430">
    <property type="entry name" value="NAD(P)-linked oxidoreductase"/>
    <property type="match status" value="1"/>
</dbReference>
<name>A0A4R7HVH5_9ACTN</name>
<sequence>MTSLVRSQPRKLGNLPVVGPIAYGQWRLESQEVDRARELVEAALEAGMNLIDTADIYGFDGQHGFGDAEQMLGAVLASTPSLRDRMVLATKGGITPPTPYNSSPEWLTTACEASLRRLQTDRIDLYQVHRPDSYTHPEAVAETLTNLRESGKVREVGVSNYTVRQTEALQRFLDFPLATTQPEFSAVELGPMRDGTLDYSMANGTVPLAWSPLAGGALATGHGLSSELLDVLDRLAEREGLERSHIALAFVLSHPAGVIPIVGTQKVARIGASLRALDVHLDREDVYAIVQASDGAPLP</sequence>
<evidence type="ECO:0000313" key="2">
    <source>
        <dbReference type="EMBL" id="TDT14952.1"/>
    </source>
</evidence>